<dbReference type="Pfam" id="PF01105">
    <property type="entry name" value="EMP24_GP25L"/>
    <property type="match status" value="1"/>
</dbReference>
<evidence type="ECO:0000256" key="5">
    <source>
        <dbReference type="ARBA" id="ARBA00022989"/>
    </source>
</evidence>
<dbReference type="PANTHER" id="PTHR22811">
    <property type="entry name" value="TRANSMEMBRANE EMP24 DOMAIN-CONTAINING PROTEIN"/>
    <property type="match status" value="1"/>
</dbReference>
<reference evidence="11 12" key="1">
    <citation type="submission" date="2017-12" db="EMBL/GenBank/DDBJ databases">
        <title>Gene loss provides genomic basis for host adaptation in cereal stripe rust fungi.</title>
        <authorList>
            <person name="Xia C."/>
        </authorList>
    </citation>
    <scope>NUCLEOTIDE SEQUENCE [LARGE SCALE GENOMIC DNA]</scope>
    <source>
        <strain evidence="11 12">93TX-2</strain>
    </source>
</reference>
<proteinExistence type="inferred from homology"/>
<evidence type="ECO:0000256" key="4">
    <source>
        <dbReference type="ARBA" id="ARBA00022729"/>
    </source>
</evidence>
<dbReference type="AlphaFoldDB" id="A0A2S4UM80"/>
<protein>
    <recommendedName>
        <fullName evidence="10">GOLD domain-containing protein</fullName>
    </recommendedName>
</protein>
<evidence type="ECO:0000256" key="7">
    <source>
        <dbReference type="RuleBase" id="RU003827"/>
    </source>
</evidence>
<dbReference type="GO" id="GO:0016020">
    <property type="term" value="C:membrane"/>
    <property type="evidence" value="ECO:0007669"/>
    <property type="project" value="UniProtKB-SubCell"/>
</dbReference>
<evidence type="ECO:0000256" key="8">
    <source>
        <dbReference type="SAM" id="Coils"/>
    </source>
</evidence>
<dbReference type="EMBL" id="PKSM01000300">
    <property type="protein sequence ID" value="POV98403.1"/>
    <property type="molecule type" value="Genomic_DNA"/>
</dbReference>
<organism evidence="11 12">
    <name type="scientific">Puccinia striiformis</name>
    <dbReference type="NCBI Taxonomy" id="27350"/>
    <lineage>
        <taxon>Eukaryota</taxon>
        <taxon>Fungi</taxon>
        <taxon>Dikarya</taxon>
        <taxon>Basidiomycota</taxon>
        <taxon>Pucciniomycotina</taxon>
        <taxon>Pucciniomycetes</taxon>
        <taxon>Pucciniales</taxon>
        <taxon>Pucciniaceae</taxon>
        <taxon>Puccinia</taxon>
    </lineage>
</organism>
<feature type="transmembrane region" description="Helical" evidence="9">
    <location>
        <begin position="211"/>
        <end position="230"/>
    </location>
</feature>
<keyword evidence="4" id="KW-0732">Signal</keyword>
<evidence type="ECO:0000313" key="12">
    <source>
        <dbReference type="Proteomes" id="UP000238274"/>
    </source>
</evidence>
<dbReference type="SMART" id="SM01190">
    <property type="entry name" value="EMP24_GP25L"/>
    <property type="match status" value="1"/>
</dbReference>
<comment type="subcellular location">
    <subcellularLocation>
        <location evidence="1 7">Membrane</location>
        <topology evidence="1 7">Single-pass type I membrane protein</topology>
    </subcellularLocation>
</comment>
<keyword evidence="12" id="KW-1185">Reference proteome</keyword>
<keyword evidence="3 7" id="KW-0812">Transmembrane</keyword>
<evidence type="ECO:0000259" key="10">
    <source>
        <dbReference type="PROSITE" id="PS50866"/>
    </source>
</evidence>
<comment type="similarity">
    <text evidence="2 7">Belongs to the EMP24/GP25L family.</text>
</comment>
<dbReference type="InterPro" id="IPR009038">
    <property type="entry name" value="GOLD_dom"/>
</dbReference>
<evidence type="ECO:0000256" key="2">
    <source>
        <dbReference type="ARBA" id="ARBA00007104"/>
    </source>
</evidence>
<feature type="domain" description="GOLD" evidence="10">
    <location>
        <begin position="40"/>
        <end position="150"/>
    </location>
</feature>
<evidence type="ECO:0000256" key="6">
    <source>
        <dbReference type="ARBA" id="ARBA00023136"/>
    </source>
</evidence>
<dbReference type="VEuPathDB" id="FungiDB:PSTT_12389"/>
<dbReference type="PROSITE" id="PS50866">
    <property type="entry name" value="GOLD"/>
    <property type="match status" value="1"/>
</dbReference>
<keyword evidence="6 9" id="KW-0472">Membrane</keyword>
<sequence length="241" mass="27330">MLDGPPRLFSLPTFVLAVALLSNTIRSIKFDLLASHSPTPKCIWYYAMTDTLVVISTNIEHGENQKVDLEVIDGSTHRNVYQSKKDLQGETRIAITTHNDADLGVCFTNHLQLSDLIAQLTDFISQSIYMKDVHLARPSQKRSIDFDVDIGADAVDYNAIAKAESLSGLEVEMRKLEGIVQEIVEELNYLKRREAKMRDTNESTNGRVKNFAILTVTVLISSGIWQIWYLRKFFKSKHLIE</sequence>
<evidence type="ECO:0000256" key="9">
    <source>
        <dbReference type="SAM" id="Phobius"/>
    </source>
</evidence>
<dbReference type="Proteomes" id="UP000238274">
    <property type="component" value="Unassembled WGS sequence"/>
</dbReference>
<keyword evidence="8" id="KW-0175">Coiled coil</keyword>
<evidence type="ECO:0000256" key="3">
    <source>
        <dbReference type="ARBA" id="ARBA00022692"/>
    </source>
</evidence>
<evidence type="ECO:0000256" key="1">
    <source>
        <dbReference type="ARBA" id="ARBA00004479"/>
    </source>
</evidence>
<dbReference type="VEuPathDB" id="FungiDB:PSHT_14029"/>
<dbReference type="OrthoDB" id="759142at2759"/>
<gene>
    <name evidence="11" type="ORF">PSHT_14029</name>
</gene>
<reference evidence="12" key="3">
    <citation type="journal article" date="2018" name="Mol. Plant Microbe Interact.">
        <title>Genome sequence resources for the wheat stripe rust pathogen (Puccinia striiformis f. sp. tritici) and the barley stripe rust pathogen (Puccinia striiformis f. sp. hordei).</title>
        <authorList>
            <person name="Xia C."/>
            <person name="Wang M."/>
            <person name="Yin C."/>
            <person name="Cornejo O.E."/>
            <person name="Hulbert S.H."/>
            <person name="Chen X."/>
        </authorList>
    </citation>
    <scope>NUCLEOTIDE SEQUENCE [LARGE SCALE GENOMIC DNA]</scope>
    <source>
        <strain evidence="12">93TX-2</strain>
    </source>
</reference>
<feature type="coiled-coil region" evidence="8">
    <location>
        <begin position="166"/>
        <end position="193"/>
    </location>
</feature>
<keyword evidence="5 9" id="KW-1133">Transmembrane helix</keyword>
<comment type="caution">
    <text evidence="11">The sequence shown here is derived from an EMBL/GenBank/DDBJ whole genome shotgun (WGS) entry which is preliminary data.</text>
</comment>
<evidence type="ECO:0000313" key="11">
    <source>
        <dbReference type="EMBL" id="POV98403.1"/>
    </source>
</evidence>
<reference evidence="12" key="2">
    <citation type="journal article" date="2018" name="BMC Genomics">
        <title>Genomic insights into host adaptation between the wheat stripe rust pathogen (Puccinia striiformis f. sp. tritici) and the barley stripe rust pathogen (Puccinia striiformis f. sp. hordei).</title>
        <authorList>
            <person name="Xia C."/>
            <person name="Wang M."/>
            <person name="Yin C."/>
            <person name="Cornejo O.E."/>
            <person name="Hulbert S.H."/>
            <person name="Chen X."/>
        </authorList>
    </citation>
    <scope>NUCLEOTIDE SEQUENCE [LARGE SCALE GENOMIC DNA]</scope>
    <source>
        <strain evidence="12">93TX-2</strain>
    </source>
</reference>
<name>A0A2S4UM80_9BASI</name>
<accession>A0A2S4UM80</accession>
<dbReference type="InterPro" id="IPR015720">
    <property type="entry name" value="Emp24-like"/>
</dbReference>